<evidence type="ECO:0000256" key="1">
    <source>
        <dbReference type="SAM" id="MobiDB-lite"/>
    </source>
</evidence>
<dbReference type="Proteomes" id="UP000663842">
    <property type="component" value="Unassembled WGS sequence"/>
</dbReference>
<organism evidence="2 3">
    <name type="scientific">Rotaria magnacalcarata</name>
    <dbReference type="NCBI Taxonomy" id="392030"/>
    <lineage>
        <taxon>Eukaryota</taxon>
        <taxon>Metazoa</taxon>
        <taxon>Spiralia</taxon>
        <taxon>Gnathifera</taxon>
        <taxon>Rotifera</taxon>
        <taxon>Eurotatoria</taxon>
        <taxon>Bdelloidea</taxon>
        <taxon>Philodinida</taxon>
        <taxon>Philodinidae</taxon>
        <taxon>Rotaria</taxon>
    </lineage>
</organism>
<evidence type="ECO:0000313" key="2">
    <source>
        <dbReference type="EMBL" id="CAF4430332.1"/>
    </source>
</evidence>
<feature type="non-terminal residue" evidence="2">
    <location>
        <position position="40"/>
    </location>
</feature>
<sequence length="40" mass="4760">MRAESQKDTQGQPYINNDDDDDVAICQQRPLNEYQQVYNR</sequence>
<proteinExistence type="predicted"/>
<comment type="caution">
    <text evidence="2">The sequence shown here is derived from an EMBL/GenBank/DDBJ whole genome shotgun (WGS) entry which is preliminary data.</text>
</comment>
<accession>A0A820R6E8</accession>
<dbReference type="EMBL" id="CAJOBF010034790">
    <property type="protein sequence ID" value="CAF4430332.1"/>
    <property type="molecule type" value="Genomic_DNA"/>
</dbReference>
<feature type="region of interest" description="Disordered" evidence="1">
    <location>
        <begin position="1"/>
        <end position="22"/>
    </location>
</feature>
<evidence type="ECO:0000313" key="3">
    <source>
        <dbReference type="Proteomes" id="UP000663842"/>
    </source>
</evidence>
<dbReference type="AlphaFoldDB" id="A0A820R6E8"/>
<reference evidence="2" key="1">
    <citation type="submission" date="2021-02" db="EMBL/GenBank/DDBJ databases">
        <authorList>
            <person name="Nowell W R."/>
        </authorList>
    </citation>
    <scope>NUCLEOTIDE SEQUENCE</scope>
</reference>
<protein>
    <submittedName>
        <fullName evidence="2">Uncharacterized protein</fullName>
    </submittedName>
</protein>
<gene>
    <name evidence="2" type="ORF">UXM345_LOCUS38966</name>
</gene>
<name>A0A820R6E8_9BILA</name>